<keyword evidence="3" id="KW-1185">Reference proteome</keyword>
<sequence length="183" mass="20272">MVKLLTVETYSVGGAGALQIVLLFPFLILGVLFLLTQQNTLKSVKAENRLMHPGLVWLQLIPLFGQLWQFFVVSKIAGSIDKEMRSWHSESIFGADAVVAEGGGKRPTRRMGLAYCILYLSMPLLIILTNLFGDFAPNGIVFLLFMFTLGVLMLGTGVCWIIYWVQLARYKNKLKRGGAAMAG</sequence>
<keyword evidence="1" id="KW-0472">Membrane</keyword>
<gene>
    <name evidence="2" type="ORF">GCM10011511_03370</name>
</gene>
<dbReference type="AlphaFoldDB" id="A0A8J2U7E6"/>
<dbReference type="Proteomes" id="UP000607559">
    <property type="component" value="Unassembled WGS sequence"/>
</dbReference>
<keyword evidence="1" id="KW-0812">Transmembrane</keyword>
<dbReference type="RefSeq" id="WP_188927878.1">
    <property type="nucleotide sequence ID" value="NZ_BMJC01000001.1"/>
</dbReference>
<keyword evidence="1" id="KW-1133">Transmembrane helix</keyword>
<accession>A0A8J2U7E6</accession>
<feature type="transmembrane region" description="Helical" evidence="1">
    <location>
        <begin position="12"/>
        <end position="35"/>
    </location>
</feature>
<feature type="transmembrane region" description="Helical" evidence="1">
    <location>
        <begin position="55"/>
        <end position="77"/>
    </location>
</feature>
<evidence type="ECO:0000313" key="3">
    <source>
        <dbReference type="Proteomes" id="UP000607559"/>
    </source>
</evidence>
<evidence type="ECO:0000256" key="1">
    <source>
        <dbReference type="SAM" id="Phobius"/>
    </source>
</evidence>
<proteinExistence type="predicted"/>
<reference evidence="2" key="2">
    <citation type="submission" date="2020-09" db="EMBL/GenBank/DDBJ databases">
        <authorList>
            <person name="Sun Q."/>
            <person name="Zhou Y."/>
        </authorList>
    </citation>
    <scope>NUCLEOTIDE SEQUENCE</scope>
    <source>
        <strain evidence="2">CGMCC 1.15448</strain>
    </source>
</reference>
<reference evidence="2" key="1">
    <citation type="journal article" date="2014" name="Int. J. Syst. Evol. Microbiol.">
        <title>Complete genome sequence of Corynebacterium casei LMG S-19264T (=DSM 44701T), isolated from a smear-ripened cheese.</title>
        <authorList>
            <consortium name="US DOE Joint Genome Institute (JGI-PGF)"/>
            <person name="Walter F."/>
            <person name="Albersmeier A."/>
            <person name="Kalinowski J."/>
            <person name="Ruckert C."/>
        </authorList>
    </citation>
    <scope>NUCLEOTIDE SEQUENCE</scope>
    <source>
        <strain evidence="2">CGMCC 1.15448</strain>
    </source>
</reference>
<name>A0A8J2U7E6_9BACT</name>
<evidence type="ECO:0008006" key="4">
    <source>
        <dbReference type="Google" id="ProtNLM"/>
    </source>
</evidence>
<comment type="caution">
    <text evidence="2">The sequence shown here is derived from an EMBL/GenBank/DDBJ whole genome shotgun (WGS) entry which is preliminary data.</text>
</comment>
<evidence type="ECO:0000313" key="2">
    <source>
        <dbReference type="EMBL" id="GGA83584.1"/>
    </source>
</evidence>
<feature type="transmembrane region" description="Helical" evidence="1">
    <location>
        <begin position="113"/>
        <end position="133"/>
    </location>
</feature>
<protein>
    <recommendedName>
        <fullName evidence="4">DUF4328 domain-containing protein</fullName>
    </recommendedName>
</protein>
<feature type="transmembrane region" description="Helical" evidence="1">
    <location>
        <begin position="139"/>
        <end position="165"/>
    </location>
</feature>
<dbReference type="EMBL" id="BMJC01000001">
    <property type="protein sequence ID" value="GGA83584.1"/>
    <property type="molecule type" value="Genomic_DNA"/>
</dbReference>
<organism evidence="2 3">
    <name type="scientific">Puia dinghuensis</name>
    <dbReference type="NCBI Taxonomy" id="1792502"/>
    <lineage>
        <taxon>Bacteria</taxon>
        <taxon>Pseudomonadati</taxon>
        <taxon>Bacteroidota</taxon>
        <taxon>Chitinophagia</taxon>
        <taxon>Chitinophagales</taxon>
        <taxon>Chitinophagaceae</taxon>
        <taxon>Puia</taxon>
    </lineage>
</organism>